<sequence>IDIIYMPISFGASYLIIAREGLSSYLEARALRDPTSKLVAKFLYEEVIYRYSYFYKLVINGGPKNTGYTYDLTKDYSIKRILILLYYL</sequence>
<feature type="non-terminal residue" evidence="1">
    <location>
        <position position="1"/>
    </location>
</feature>
<dbReference type="SUPFAM" id="SSF53098">
    <property type="entry name" value="Ribonuclease H-like"/>
    <property type="match status" value="1"/>
</dbReference>
<name>A0A074VVL8_AURM1</name>
<dbReference type="EMBL" id="KL584836">
    <property type="protein sequence ID" value="KEQ61772.1"/>
    <property type="molecule type" value="Genomic_DNA"/>
</dbReference>
<dbReference type="Gene3D" id="3.30.420.10">
    <property type="entry name" value="Ribonuclease H-like superfamily/Ribonuclease H"/>
    <property type="match status" value="1"/>
</dbReference>
<evidence type="ECO:0000313" key="2">
    <source>
        <dbReference type="Proteomes" id="UP000030672"/>
    </source>
</evidence>
<dbReference type="AlphaFoldDB" id="A0A074VVL8"/>
<dbReference type="InterPro" id="IPR012337">
    <property type="entry name" value="RNaseH-like_sf"/>
</dbReference>
<accession>A0A074VVL8</accession>
<dbReference type="Proteomes" id="UP000030672">
    <property type="component" value="Unassembled WGS sequence"/>
</dbReference>
<gene>
    <name evidence="1" type="ORF">M437DRAFT_50475</name>
</gene>
<keyword evidence="2" id="KW-1185">Reference proteome</keyword>
<dbReference type="InterPro" id="IPR036397">
    <property type="entry name" value="RNaseH_sf"/>
</dbReference>
<dbReference type="STRING" id="1043003.A0A074VVL8"/>
<evidence type="ECO:0000313" key="1">
    <source>
        <dbReference type="EMBL" id="KEQ61772.1"/>
    </source>
</evidence>
<dbReference type="RefSeq" id="XP_040878795.1">
    <property type="nucleotide sequence ID" value="XM_041022010.1"/>
</dbReference>
<reference evidence="1 2" key="1">
    <citation type="journal article" date="2014" name="BMC Genomics">
        <title>Genome sequencing of four Aureobasidium pullulans varieties: biotechnological potential, stress tolerance, and description of new species.</title>
        <authorList>
            <person name="Gostin Ar C."/>
            <person name="Ohm R.A."/>
            <person name="Kogej T."/>
            <person name="Sonjak S."/>
            <person name="Turk M."/>
            <person name="Zajc J."/>
            <person name="Zalar P."/>
            <person name="Grube M."/>
            <person name="Sun H."/>
            <person name="Han J."/>
            <person name="Sharma A."/>
            <person name="Chiniquy J."/>
            <person name="Ngan C.Y."/>
            <person name="Lipzen A."/>
            <person name="Barry K."/>
            <person name="Grigoriev I.V."/>
            <person name="Gunde-Cimerman N."/>
        </authorList>
    </citation>
    <scope>NUCLEOTIDE SEQUENCE [LARGE SCALE GENOMIC DNA]</scope>
    <source>
        <strain evidence="1 2">CBS 110374</strain>
    </source>
</reference>
<dbReference type="GO" id="GO:0003676">
    <property type="term" value="F:nucleic acid binding"/>
    <property type="evidence" value="ECO:0007669"/>
    <property type="project" value="InterPro"/>
</dbReference>
<protein>
    <submittedName>
        <fullName evidence="1">Uncharacterized protein</fullName>
    </submittedName>
</protein>
<organism evidence="1 2">
    <name type="scientific">Aureobasidium melanogenum (strain CBS 110374)</name>
    <name type="common">Aureobasidium pullulans var. melanogenum</name>
    <dbReference type="NCBI Taxonomy" id="1043003"/>
    <lineage>
        <taxon>Eukaryota</taxon>
        <taxon>Fungi</taxon>
        <taxon>Dikarya</taxon>
        <taxon>Ascomycota</taxon>
        <taxon>Pezizomycotina</taxon>
        <taxon>Dothideomycetes</taxon>
        <taxon>Dothideomycetidae</taxon>
        <taxon>Dothideales</taxon>
        <taxon>Saccotheciaceae</taxon>
        <taxon>Aureobasidium</taxon>
    </lineage>
</organism>
<proteinExistence type="predicted"/>
<dbReference type="GeneID" id="63915383"/>
<dbReference type="HOGENOM" id="CLU_2474881_0_0_1"/>